<feature type="domain" description="NACHT-NTPase and P-loop NTPases N-terminal" evidence="3">
    <location>
        <begin position="32"/>
        <end position="153"/>
    </location>
</feature>
<dbReference type="AlphaFoldDB" id="A0A1T3CXL1"/>
<gene>
    <name evidence="4" type="ORF">A0O28_0093610</name>
</gene>
<keyword evidence="5" id="KW-1185">Reference proteome</keyword>
<dbReference type="Pfam" id="PF01048">
    <property type="entry name" value="PNP_UDP_1"/>
    <property type="match status" value="1"/>
</dbReference>
<proteinExistence type="predicted"/>
<dbReference type="InterPro" id="IPR035994">
    <property type="entry name" value="Nucleoside_phosphorylase_sf"/>
</dbReference>
<dbReference type="InterPro" id="IPR053137">
    <property type="entry name" value="NLR-like"/>
</dbReference>
<organism evidence="4 5">
    <name type="scientific">Trichoderma guizhouense</name>
    <dbReference type="NCBI Taxonomy" id="1491466"/>
    <lineage>
        <taxon>Eukaryota</taxon>
        <taxon>Fungi</taxon>
        <taxon>Dikarya</taxon>
        <taxon>Ascomycota</taxon>
        <taxon>Pezizomycotina</taxon>
        <taxon>Sordariomycetes</taxon>
        <taxon>Hypocreomycetidae</taxon>
        <taxon>Hypocreales</taxon>
        <taxon>Hypocreaceae</taxon>
        <taxon>Trichoderma</taxon>
    </lineage>
</organism>
<evidence type="ECO:0008006" key="6">
    <source>
        <dbReference type="Google" id="ProtNLM"/>
    </source>
</evidence>
<evidence type="ECO:0000256" key="1">
    <source>
        <dbReference type="SAM" id="MobiDB-lite"/>
    </source>
</evidence>
<evidence type="ECO:0000259" key="3">
    <source>
        <dbReference type="Pfam" id="PF17107"/>
    </source>
</evidence>
<dbReference type="OrthoDB" id="20872at2759"/>
<dbReference type="Pfam" id="PF17107">
    <property type="entry name" value="SesA"/>
    <property type="match status" value="1"/>
</dbReference>
<accession>A0A1T3CXL1</accession>
<reference evidence="4 5" key="1">
    <citation type="submission" date="2016-04" db="EMBL/GenBank/DDBJ databases">
        <title>Multiple horizontal gene transfer events from other fungi enriched the ability of the initially mycotrophic fungus Trichoderma (Ascomycota) to feed on dead plant biomass.</title>
        <authorList>
            <person name="Atanasova L."/>
            <person name="Chenthamara K."/>
            <person name="Zhang J."/>
            <person name="Grujic M."/>
            <person name="Henrissat B."/>
            <person name="Kuo A."/>
            <person name="Aertz A."/>
            <person name="Salamov A."/>
            <person name="Lipzen A."/>
            <person name="Labutti K."/>
            <person name="Barry K."/>
            <person name="Miao Y."/>
            <person name="Rahimi M.J."/>
            <person name="Shen Q."/>
            <person name="Grigoriev I.V."/>
            <person name="Kubicek C.P."/>
            <person name="Druzhinina I.S."/>
        </authorList>
    </citation>
    <scope>NUCLEOTIDE SEQUENCE [LARGE SCALE GENOMIC DNA]</scope>
    <source>
        <strain evidence="4 5">NJAU 4742</strain>
    </source>
</reference>
<dbReference type="PANTHER" id="PTHR46082">
    <property type="entry name" value="ATP/GTP-BINDING PROTEIN-RELATED"/>
    <property type="match status" value="1"/>
</dbReference>
<dbReference type="PANTHER" id="PTHR46082:SF6">
    <property type="entry name" value="AAA+ ATPASE DOMAIN-CONTAINING PROTEIN-RELATED"/>
    <property type="match status" value="1"/>
</dbReference>
<dbReference type="InterPro" id="IPR031352">
    <property type="entry name" value="SesA"/>
</dbReference>
<dbReference type="EMBL" id="LVVK01000004">
    <property type="protein sequence ID" value="OPB45794.1"/>
    <property type="molecule type" value="Genomic_DNA"/>
</dbReference>
<feature type="region of interest" description="Disordered" evidence="1">
    <location>
        <begin position="257"/>
        <end position="277"/>
    </location>
</feature>
<feature type="compositionally biased region" description="Polar residues" evidence="1">
    <location>
        <begin position="257"/>
        <end position="271"/>
    </location>
</feature>
<protein>
    <recommendedName>
        <fullName evidence="6">Nucleoside phosphorylase domain-containing protein</fullName>
    </recommendedName>
</protein>
<dbReference type="Proteomes" id="UP000191004">
    <property type="component" value="Unassembled WGS sequence"/>
</dbReference>
<evidence type="ECO:0000313" key="5">
    <source>
        <dbReference type="Proteomes" id="UP000191004"/>
    </source>
</evidence>
<comment type="caution">
    <text evidence="4">The sequence shown here is derived from an EMBL/GenBank/DDBJ whole genome shotgun (WGS) entry which is preliminary data.</text>
</comment>
<evidence type="ECO:0000313" key="4">
    <source>
        <dbReference type="EMBL" id="OPB45794.1"/>
    </source>
</evidence>
<name>A0A1T3CXL1_9HYPO</name>
<dbReference type="GO" id="GO:0009116">
    <property type="term" value="P:nucleoside metabolic process"/>
    <property type="evidence" value="ECO:0007669"/>
    <property type="project" value="InterPro"/>
</dbReference>
<dbReference type="SUPFAM" id="SSF53167">
    <property type="entry name" value="Purine and uridine phosphorylases"/>
    <property type="match status" value="1"/>
</dbReference>
<dbReference type="GO" id="GO:0003824">
    <property type="term" value="F:catalytic activity"/>
    <property type="evidence" value="ECO:0007669"/>
    <property type="project" value="InterPro"/>
</dbReference>
<sequence>MSWIYLRILFSNEASNQEKRISIRTSTLSASAFATVQTTSTQYRRDIQRLKNLPDEFIQVNQYFPVAKETLDYACENATLDESYTETIQPLANSLEKKAKLLQDIFSQVGSEMKNDPNDGSVLDCYRDTLIKLGKSYRVEVLMLSLLKDLDALFTEDLLKAEDYMKFDKLKEAIDKLSQVKSSVSDDDFKTSGANFTQNVASGGTGNQSYYGGRGHHVFNGNGAITNYHATNISFVSPYPEGQSGHDARHASANNTVGRDQLQHRSASQAQAGGRPRSREDFQIAIICARPLEYDVVSLLFDKFWDDDESYGRARGDMNSYTNGRMGQYDVVLVLLPNMGTVAAAGAAASFRSSYPNLQLAFLVGICGGVPRSGENEIHLGDVIISKSAVQYDLGKQYHKAFVIKDTVDDSLGRPNKNIRSLVASFETEHIRDQLQQKACLYLKDLQSAAAKRRRPQNYKYPGINNDKLFVTTYRHKHRGPRPCNFCDNQTDVFCENAAKASCIDLGCDETQLVKRTDLEMRGSTGDPEIFVGRIASGNSVMKSGEHRDKIAEEQKVIALEMEGAGVWDEIPCIIVKGVCDYADSHKNDLWQRYAAATAASVMKAVLGRYITTDR</sequence>
<evidence type="ECO:0000259" key="2">
    <source>
        <dbReference type="Pfam" id="PF01048"/>
    </source>
</evidence>
<feature type="domain" description="Nucleoside phosphorylase" evidence="2">
    <location>
        <begin position="284"/>
        <end position="602"/>
    </location>
</feature>
<dbReference type="Gene3D" id="3.40.50.1580">
    <property type="entry name" value="Nucleoside phosphorylase domain"/>
    <property type="match status" value="1"/>
</dbReference>
<dbReference type="InterPro" id="IPR000845">
    <property type="entry name" value="Nucleoside_phosphorylase_d"/>
</dbReference>